<reference evidence="3" key="1">
    <citation type="submission" date="2018-08" db="EMBL/GenBank/DDBJ databases">
        <authorList>
            <person name="Chevrot R."/>
        </authorList>
    </citation>
    <scope>NUCLEOTIDE SEQUENCE [LARGE SCALE GENOMIC DNA]</scope>
</reference>
<dbReference type="Proteomes" id="UP000304148">
    <property type="component" value="Chromosome"/>
</dbReference>
<dbReference type="SMART" id="SM00530">
    <property type="entry name" value="HTH_XRE"/>
    <property type="match status" value="1"/>
</dbReference>
<protein>
    <recommendedName>
        <fullName evidence="1">HTH cro/C1-type domain-containing protein</fullName>
    </recommendedName>
</protein>
<dbReference type="InterPro" id="IPR011990">
    <property type="entry name" value="TPR-like_helical_dom_sf"/>
</dbReference>
<name>A0A383R5B2_PAEAL</name>
<gene>
    <name evidence="2" type="ORF">PBLR_10568</name>
</gene>
<dbReference type="InterPro" id="IPR036638">
    <property type="entry name" value="HLH_DNA-bd_sf"/>
</dbReference>
<dbReference type="Gene3D" id="4.10.280.10">
    <property type="entry name" value="Helix-loop-helix DNA-binding domain"/>
    <property type="match status" value="1"/>
</dbReference>
<accession>A0A383R5B2</accession>
<dbReference type="Gene3D" id="1.25.40.10">
    <property type="entry name" value="Tetratricopeptide repeat domain"/>
    <property type="match status" value="1"/>
</dbReference>
<dbReference type="SUPFAM" id="SSF48452">
    <property type="entry name" value="TPR-like"/>
    <property type="match status" value="1"/>
</dbReference>
<dbReference type="InterPro" id="IPR010982">
    <property type="entry name" value="Lambda_DNA-bd_dom_sf"/>
</dbReference>
<dbReference type="GO" id="GO:0046983">
    <property type="term" value="F:protein dimerization activity"/>
    <property type="evidence" value="ECO:0007669"/>
    <property type="project" value="InterPro"/>
</dbReference>
<sequence>MRSVMVYEKLGELIRCYRNRENKTQQDFAKEAGIDHESVIAIEKGEIPLEHAVLKSLLVVLHIPMAEIVAHLVTEEVSTELWLSLLEASLPSQDRRLCEDIVVHVLACCNEDCEDLLLRLYQMIQKWTGSIEMRLELLDNVISYARSRDLQSLVAKGLFYRYLVERDDFSKMEETFKSGQDVLPYVKLLPRDDRVIFYYKLGVHAYNLRWFKDAITYCTKSIIEDKDRSVYRGYSTLLICSSYYQLDQCEECEKYLKIFSKMEYPFVKENVDFMIAKLHERKGNTEIAISLLLQCLNTCSYKMNIVNSLLEVYYFKNDSSSAIQLLQREHEYLNLKYTNPISIKGHAYYFINKGKWLHRWEKNSEAIDCYIKSVSMFVELTEADEVLLRKMECTRLKMMNAAKIGRNLTDTSVVQLSQELDTYIVEIQKKGILKNSLLRD</sequence>
<dbReference type="Gene3D" id="1.10.260.40">
    <property type="entry name" value="lambda repressor-like DNA-binding domains"/>
    <property type="match status" value="1"/>
</dbReference>
<evidence type="ECO:0000313" key="2">
    <source>
        <dbReference type="EMBL" id="SYX82148.1"/>
    </source>
</evidence>
<organism evidence="2 3">
    <name type="scientific">Paenibacillus alvei</name>
    <name type="common">Bacillus alvei</name>
    <dbReference type="NCBI Taxonomy" id="44250"/>
    <lineage>
        <taxon>Bacteria</taxon>
        <taxon>Bacillati</taxon>
        <taxon>Bacillota</taxon>
        <taxon>Bacilli</taxon>
        <taxon>Bacillales</taxon>
        <taxon>Paenibacillaceae</taxon>
        <taxon>Paenibacillus</taxon>
    </lineage>
</organism>
<proteinExistence type="predicted"/>
<dbReference type="PROSITE" id="PS50943">
    <property type="entry name" value="HTH_CROC1"/>
    <property type="match status" value="1"/>
</dbReference>
<dbReference type="Pfam" id="PF09388">
    <property type="entry name" value="SpoOE-like"/>
    <property type="match status" value="1"/>
</dbReference>
<dbReference type="InterPro" id="IPR037208">
    <property type="entry name" value="Spo0E-like_sf"/>
</dbReference>
<dbReference type="Pfam" id="PF01381">
    <property type="entry name" value="HTH_3"/>
    <property type="match status" value="1"/>
</dbReference>
<dbReference type="SUPFAM" id="SSF140500">
    <property type="entry name" value="BAS1536-like"/>
    <property type="match status" value="1"/>
</dbReference>
<dbReference type="EMBL" id="LS992241">
    <property type="protein sequence ID" value="SYX82148.1"/>
    <property type="molecule type" value="Genomic_DNA"/>
</dbReference>
<dbReference type="InterPro" id="IPR018540">
    <property type="entry name" value="Spo0E-like"/>
</dbReference>
<dbReference type="GO" id="GO:0043937">
    <property type="term" value="P:regulation of sporulation"/>
    <property type="evidence" value="ECO:0007669"/>
    <property type="project" value="InterPro"/>
</dbReference>
<dbReference type="GO" id="GO:0003677">
    <property type="term" value="F:DNA binding"/>
    <property type="evidence" value="ECO:0007669"/>
    <property type="project" value="InterPro"/>
</dbReference>
<evidence type="ECO:0000259" key="1">
    <source>
        <dbReference type="PROSITE" id="PS50943"/>
    </source>
</evidence>
<dbReference type="CDD" id="cd00093">
    <property type="entry name" value="HTH_XRE"/>
    <property type="match status" value="1"/>
</dbReference>
<feature type="domain" description="HTH cro/C1-type" evidence="1">
    <location>
        <begin position="14"/>
        <end position="68"/>
    </location>
</feature>
<dbReference type="InterPro" id="IPR001387">
    <property type="entry name" value="Cro/C1-type_HTH"/>
</dbReference>
<evidence type="ECO:0000313" key="3">
    <source>
        <dbReference type="Proteomes" id="UP000304148"/>
    </source>
</evidence>
<dbReference type="SUPFAM" id="SSF47413">
    <property type="entry name" value="lambda repressor-like DNA-binding domains"/>
    <property type="match status" value="1"/>
</dbReference>
<dbReference type="AlphaFoldDB" id="A0A383R5B2"/>
<dbReference type="RefSeq" id="WP_138184593.1">
    <property type="nucleotide sequence ID" value="NZ_LS992241.1"/>
</dbReference>